<dbReference type="SMART" id="SM01288">
    <property type="entry name" value="FISNA"/>
    <property type="match status" value="1"/>
</dbReference>
<dbReference type="SUPFAM" id="SSF52540">
    <property type="entry name" value="P-loop containing nucleoside triphosphate hydrolases"/>
    <property type="match status" value="1"/>
</dbReference>
<dbReference type="AlphaFoldDB" id="A0A672ST33"/>
<evidence type="ECO:0000259" key="7">
    <source>
        <dbReference type="PROSITE" id="PS50837"/>
    </source>
</evidence>
<keyword evidence="6" id="KW-0067">ATP-binding</keyword>
<keyword evidence="3" id="KW-0433">Leucine-rich repeat</keyword>
<evidence type="ECO:0000313" key="8">
    <source>
        <dbReference type="Ensembl" id="ENSSGRP00000104924.1"/>
    </source>
</evidence>
<comment type="subcellular location">
    <subcellularLocation>
        <location evidence="1">Cytoplasm</location>
    </subcellularLocation>
</comment>
<dbReference type="Gene3D" id="3.40.50.300">
    <property type="entry name" value="P-loop containing nucleotide triphosphate hydrolases"/>
    <property type="match status" value="1"/>
</dbReference>
<dbReference type="InterPro" id="IPR041267">
    <property type="entry name" value="NLRP_HD2"/>
</dbReference>
<reference evidence="8" key="2">
    <citation type="submission" date="2025-09" db="UniProtKB">
        <authorList>
            <consortium name="Ensembl"/>
        </authorList>
    </citation>
    <scope>IDENTIFICATION</scope>
</reference>
<dbReference type="Ensembl" id="ENSSGRT00000111543.1">
    <property type="protein sequence ID" value="ENSSGRP00000104924.1"/>
    <property type="gene ID" value="ENSSGRG00000051979.1"/>
</dbReference>
<dbReference type="Proteomes" id="UP000472262">
    <property type="component" value="Unassembled WGS sequence"/>
</dbReference>
<dbReference type="GO" id="GO:0005524">
    <property type="term" value="F:ATP binding"/>
    <property type="evidence" value="ECO:0007669"/>
    <property type="project" value="UniProtKB-KW"/>
</dbReference>
<evidence type="ECO:0000256" key="2">
    <source>
        <dbReference type="ARBA" id="ARBA00022490"/>
    </source>
</evidence>
<reference evidence="8" key="1">
    <citation type="submission" date="2025-08" db="UniProtKB">
        <authorList>
            <consortium name="Ensembl"/>
        </authorList>
    </citation>
    <scope>IDENTIFICATION</scope>
</reference>
<evidence type="ECO:0000256" key="3">
    <source>
        <dbReference type="ARBA" id="ARBA00022614"/>
    </source>
</evidence>
<dbReference type="FunFam" id="3.40.50.300:FF:000210">
    <property type="entry name" value="Si:dkey-16p6.1"/>
    <property type="match status" value="1"/>
</dbReference>
<dbReference type="Pfam" id="PF17779">
    <property type="entry name" value="WHD_NOD2"/>
    <property type="match status" value="1"/>
</dbReference>
<dbReference type="PROSITE" id="PS50837">
    <property type="entry name" value="NACHT"/>
    <property type="match status" value="1"/>
</dbReference>
<evidence type="ECO:0000313" key="9">
    <source>
        <dbReference type="Proteomes" id="UP000472262"/>
    </source>
</evidence>
<keyword evidence="4" id="KW-0677">Repeat</keyword>
<keyword evidence="2" id="KW-0963">Cytoplasm</keyword>
<dbReference type="GO" id="GO:0005737">
    <property type="term" value="C:cytoplasm"/>
    <property type="evidence" value="ECO:0007669"/>
    <property type="project" value="UniProtKB-SubCell"/>
</dbReference>
<evidence type="ECO:0000256" key="1">
    <source>
        <dbReference type="ARBA" id="ARBA00004496"/>
    </source>
</evidence>
<dbReference type="PANTHER" id="PTHR24106">
    <property type="entry name" value="NACHT, LRR AND CARD DOMAINS-CONTAINING"/>
    <property type="match status" value="1"/>
</dbReference>
<name>A0A672ST33_SINGR</name>
<feature type="domain" description="NACHT" evidence="7">
    <location>
        <begin position="80"/>
        <end position="214"/>
    </location>
</feature>
<dbReference type="Pfam" id="PF14484">
    <property type="entry name" value="FISNA"/>
    <property type="match status" value="1"/>
</dbReference>
<sequence>TLHFLREIKQDEAANTLEGDSTLLNNIYTDLYITQGCSEQVNTEHEVRQIEVTSKHHNSQEIKVECKKMFEAPEQDKEIRTVLTKGVAGIGKSVSVQKFVLDWAEGKENQDISFIFPLPLREMNLKEKETQSLMNLITQCFTETKGLNLTRRNNFKVLFILDGLDECRLPLNFDGNETWSDVSSPVSLDVLLTNLIKGNLLPSALIWITTRPAAASKIPPDCIDRVTEIRGFNDAQKEEYFRKRLKDENLAKEIIDHVKQSKSLFIMCHIPVFCWISATVLQNILEEKRSNDLKSNESGDASKTLPDVSWDKDAILSLGKLAFHQLDISNVIFYESDLEACGIDVYKASVYSGMCTQIFKEETGIILGTMYCFVHLSIQEFIAALYAHLFIDINLKKTGNKNEAMIDFLKTAVDKALESDNGHLDLFLRFLLGLSLQSNRLLLRGLLTQEDGNDQSKKEIVQYIKQKLEANLSPERSINLFYCLNELNDQTLVKEIQTHFNKGSFSSSDLSPAQWSALVFVLLTSEEEMEEFELQKFKKSDECLIRLSAVIKTSKRGCTVRHMSHHACDTVLPLNSLKLNDCGLTDRSCSALTTVLGSDTNLKELNMNNNNLQDSGVKLICTGLENIRCKLEILR</sequence>
<evidence type="ECO:0000256" key="5">
    <source>
        <dbReference type="ARBA" id="ARBA00022741"/>
    </source>
</evidence>
<accession>A0A672ST33</accession>
<dbReference type="Pfam" id="PF13516">
    <property type="entry name" value="LRR_6"/>
    <property type="match status" value="1"/>
</dbReference>
<dbReference type="InterPro" id="IPR007111">
    <property type="entry name" value="NACHT_NTPase"/>
</dbReference>
<dbReference type="InterPro" id="IPR032675">
    <property type="entry name" value="LRR_dom_sf"/>
</dbReference>
<dbReference type="Pfam" id="PF17776">
    <property type="entry name" value="NLRC4_HD2"/>
    <property type="match status" value="1"/>
</dbReference>
<dbReference type="InterPro" id="IPR027417">
    <property type="entry name" value="P-loop_NTPase"/>
</dbReference>
<dbReference type="Gene3D" id="3.80.10.10">
    <property type="entry name" value="Ribonuclease Inhibitor"/>
    <property type="match status" value="1"/>
</dbReference>
<keyword evidence="9" id="KW-1185">Reference proteome</keyword>
<dbReference type="InterPro" id="IPR001611">
    <property type="entry name" value="Leu-rich_rpt"/>
</dbReference>
<proteinExistence type="predicted"/>
<dbReference type="InterPro" id="IPR029495">
    <property type="entry name" value="NACHT-assoc"/>
</dbReference>
<dbReference type="SUPFAM" id="SSF52047">
    <property type="entry name" value="RNI-like"/>
    <property type="match status" value="1"/>
</dbReference>
<evidence type="ECO:0000256" key="4">
    <source>
        <dbReference type="ARBA" id="ARBA00022737"/>
    </source>
</evidence>
<dbReference type="InterPro" id="IPR041075">
    <property type="entry name" value="NOD1/2_WH"/>
</dbReference>
<dbReference type="InterPro" id="IPR051261">
    <property type="entry name" value="NLR"/>
</dbReference>
<evidence type="ECO:0000256" key="6">
    <source>
        <dbReference type="ARBA" id="ARBA00022840"/>
    </source>
</evidence>
<dbReference type="Pfam" id="PF05729">
    <property type="entry name" value="NACHT"/>
    <property type="match status" value="1"/>
</dbReference>
<dbReference type="SMART" id="SM00368">
    <property type="entry name" value="LRR_RI"/>
    <property type="match status" value="2"/>
</dbReference>
<protein>
    <submittedName>
        <fullName evidence="8">Si:ch211-76m11.8</fullName>
    </submittedName>
</protein>
<keyword evidence="5" id="KW-0547">Nucleotide-binding</keyword>
<organism evidence="8 9">
    <name type="scientific">Sinocyclocheilus grahami</name>
    <name type="common">Dianchi golden-line fish</name>
    <name type="synonym">Barbus grahami</name>
    <dbReference type="NCBI Taxonomy" id="75366"/>
    <lineage>
        <taxon>Eukaryota</taxon>
        <taxon>Metazoa</taxon>
        <taxon>Chordata</taxon>
        <taxon>Craniata</taxon>
        <taxon>Vertebrata</taxon>
        <taxon>Euteleostomi</taxon>
        <taxon>Actinopterygii</taxon>
        <taxon>Neopterygii</taxon>
        <taxon>Teleostei</taxon>
        <taxon>Ostariophysi</taxon>
        <taxon>Cypriniformes</taxon>
        <taxon>Cyprinidae</taxon>
        <taxon>Cyprininae</taxon>
        <taxon>Sinocyclocheilus</taxon>
    </lineage>
</organism>